<feature type="region of interest" description="Disordered" evidence="1">
    <location>
        <begin position="51"/>
        <end position="113"/>
    </location>
</feature>
<name>A0ABW5ZH42_9BACL</name>
<protein>
    <recommendedName>
        <fullName evidence="4">Helix-turn-helix domain-containing protein</fullName>
    </recommendedName>
</protein>
<dbReference type="EMBL" id="JBHUPG010000009">
    <property type="protein sequence ID" value="MFD2911403.1"/>
    <property type="molecule type" value="Genomic_DNA"/>
</dbReference>
<organism evidence="2 3">
    <name type="scientific">Jeotgalibacillus terrae</name>
    <dbReference type="NCBI Taxonomy" id="587735"/>
    <lineage>
        <taxon>Bacteria</taxon>
        <taxon>Bacillati</taxon>
        <taxon>Bacillota</taxon>
        <taxon>Bacilli</taxon>
        <taxon>Bacillales</taxon>
        <taxon>Caryophanaceae</taxon>
        <taxon>Jeotgalibacillus</taxon>
    </lineage>
</organism>
<dbReference type="Proteomes" id="UP001597561">
    <property type="component" value="Unassembled WGS sequence"/>
</dbReference>
<dbReference type="RefSeq" id="WP_204730083.1">
    <property type="nucleotide sequence ID" value="NZ_JAFBDK010000013.1"/>
</dbReference>
<keyword evidence="3" id="KW-1185">Reference proteome</keyword>
<proteinExistence type="predicted"/>
<sequence>MSKITVEEYLDLKDKKYLDKDIAKKFGMQQSKLSSWKNSIAIQGQITEEKRRRLANREKQEPVKPTTPIYREGERVQPLRSKTLDKPLEQETPQRKSQVPKNNKIDNSERDWEEIEVTVDIEEHSETNDNNPSVESVASVKCDPSNEEYENLLKQLSSALEGTPIELSTPANDELIEYRMKTHHQAEEIDGLKKEVYELDYQLQNHIKKSDALYKENMKLKAETIALRKLVELYIPAIS</sequence>
<evidence type="ECO:0000313" key="2">
    <source>
        <dbReference type="EMBL" id="MFD2911403.1"/>
    </source>
</evidence>
<evidence type="ECO:0000313" key="3">
    <source>
        <dbReference type="Proteomes" id="UP001597561"/>
    </source>
</evidence>
<accession>A0ABW5ZH42</accession>
<evidence type="ECO:0008006" key="4">
    <source>
        <dbReference type="Google" id="ProtNLM"/>
    </source>
</evidence>
<gene>
    <name evidence="2" type="ORF">ACFS5P_05910</name>
</gene>
<evidence type="ECO:0000256" key="1">
    <source>
        <dbReference type="SAM" id="MobiDB-lite"/>
    </source>
</evidence>
<feature type="compositionally biased region" description="Basic and acidic residues" evidence="1">
    <location>
        <begin position="71"/>
        <end position="94"/>
    </location>
</feature>
<reference evidence="3" key="1">
    <citation type="journal article" date="2019" name="Int. J. Syst. Evol. Microbiol.">
        <title>The Global Catalogue of Microorganisms (GCM) 10K type strain sequencing project: providing services to taxonomists for standard genome sequencing and annotation.</title>
        <authorList>
            <consortium name="The Broad Institute Genomics Platform"/>
            <consortium name="The Broad Institute Genome Sequencing Center for Infectious Disease"/>
            <person name="Wu L."/>
            <person name="Ma J."/>
        </authorList>
    </citation>
    <scope>NUCLEOTIDE SEQUENCE [LARGE SCALE GENOMIC DNA]</scope>
    <source>
        <strain evidence="3">KCTC 13528</strain>
    </source>
</reference>
<comment type="caution">
    <text evidence="2">The sequence shown here is derived from an EMBL/GenBank/DDBJ whole genome shotgun (WGS) entry which is preliminary data.</text>
</comment>
<feature type="compositionally biased region" description="Basic and acidic residues" evidence="1">
    <location>
        <begin position="51"/>
        <end position="62"/>
    </location>
</feature>